<comment type="similarity">
    <text evidence="2 4">Belongs to the class-I pyridoxal-phosphate-dependent aminotransferase family.</text>
</comment>
<dbReference type="GO" id="GO:0004838">
    <property type="term" value="F:L-tyrosine-2-oxoglutarate transaminase activity"/>
    <property type="evidence" value="ECO:0007669"/>
    <property type="project" value="TreeGrafter"/>
</dbReference>
<dbReference type="InterPro" id="IPR015422">
    <property type="entry name" value="PyrdxlP-dep_Trfase_small"/>
</dbReference>
<dbReference type="AlphaFoldDB" id="A0AAV1C4K1"/>
<accession>A0AAV1C4K1</accession>
<proteinExistence type="inferred from homology"/>
<sequence length="387" mass="42967">MRVLRSYLSKVQQVHSNQKNKEMELENGNVIASYKWAFRGNELFAKASSVTVRGVLDMLMGYLDPNDPRPTIPLGHGDPSAFPSFRTSSEAVNASHDALSSSKLWAIAEHLSHDLPYKLSPDDVYVTCGCGHAVEVILHVVARPNANILLPRPGYPYYQARSAFCHMEPRFFDLLPEQDWEVDLESVESMADENTVAMIAETARKLGILVISDEVYYHLVFGDNPFVPMGVFGSIVPVVTVGSISKRLLILVGFLNMSADPSTIIQGAIGQILEETKGDFLLKINNLLREAADSFCSKIKEIPCITCPSKPQGSMSAMVRLNLSHLENIVDDMDFCLKLAKEKSVIVLPGVKNWLRISFVVEPTILEDGLNRLKTFCERHAMKSQGI</sequence>
<dbReference type="InterPro" id="IPR015424">
    <property type="entry name" value="PyrdxlP-dep_Trfase"/>
</dbReference>
<organism evidence="7 8">
    <name type="scientific">Oldenlandia corymbosa var. corymbosa</name>
    <dbReference type="NCBI Taxonomy" id="529605"/>
    <lineage>
        <taxon>Eukaryota</taxon>
        <taxon>Viridiplantae</taxon>
        <taxon>Streptophyta</taxon>
        <taxon>Embryophyta</taxon>
        <taxon>Tracheophyta</taxon>
        <taxon>Spermatophyta</taxon>
        <taxon>Magnoliopsida</taxon>
        <taxon>eudicotyledons</taxon>
        <taxon>Gunneridae</taxon>
        <taxon>Pentapetalae</taxon>
        <taxon>asterids</taxon>
        <taxon>lamiids</taxon>
        <taxon>Gentianales</taxon>
        <taxon>Rubiaceae</taxon>
        <taxon>Rubioideae</taxon>
        <taxon>Spermacoceae</taxon>
        <taxon>Hedyotis-Oldenlandia complex</taxon>
        <taxon>Oldenlandia</taxon>
    </lineage>
</organism>
<dbReference type="GO" id="GO:0006572">
    <property type="term" value="P:L-tyrosine catabolic process"/>
    <property type="evidence" value="ECO:0007669"/>
    <property type="project" value="TreeGrafter"/>
</dbReference>
<evidence type="ECO:0000256" key="2">
    <source>
        <dbReference type="ARBA" id="ARBA00007441"/>
    </source>
</evidence>
<dbReference type="PANTHER" id="PTHR45744">
    <property type="entry name" value="TYROSINE AMINOTRANSFERASE"/>
    <property type="match status" value="1"/>
</dbReference>
<dbReference type="GO" id="GO:0030170">
    <property type="term" value="F:pyridoxal phosphate binding"/>
    <property type="evidence" value="ECO:0007669"/>
    <property type="project" value="InterPro"/>
</dbReference>
<feature type="domain" description="Aminotransferase class I/classII large" evidence="6">
    <location>
        <begin position="190"/>
        <end position="369"/>
    </location>
</feature>
<dbReference type="InterPro" id="IPR005958">
    <property type="entry name" value="TyrNic_aminoTrfase"/>
</dbReference>
<gene>
    <name evidence="7" type="ORF">OLC1_LOCUS1700</name>
</gene>
<comment type="cofactor">
    <cofactor evidence="1 4 5">
        <name>pyridoxal 5'-phosphate</name>
        <dbReference type="ChEBI" id="CHEBI:597326"/>
    </cofactor>
</comment>
<dbReference type="SUPFAM" id="SSF53383">
    <property type="entry name" value="PLP-dependent transferases"/>
    <property type="match status" value="1"/>
</dbReference>
<dbReference type="Gene3D" id="3.40.640.10">
    <property type="entry name" value="Type I PLP-dependent aspartate aminotransferase-like (Major domain)"/>
    <property type="match status" value="2"/>
</dbReference>
<reference evidence="7" key="1">
    <citation type="submission" date="2023-03" db="EMBL/GenBank/DDBJ databases">
        <authorList>
            <person name="Julca I."/>
        </authorList>
    </citation>
    <scope>NUCLEOTIDE SEQUENCE</scope>
</reference>
<dbReference type="CDD" id="cd00609">
    <property type="entry name" value="AAT_like"/>
    <property type="match status" value="1"/>
</dbReference>
<dbReference type="EMBL" id="OX459118">
    <property type="protein sequence ID" value="CAI9089342.1"/>
    <property type="molecule type" value="Genomic_DNA"/>
</dbReference>
<dbReference type="PIRSF" id="PIRSF000517">
    <property type="entry name" value="Tyr_transaminase"/>
    <property type="match status" value="1"/>
</dbReference>
<evidence type="ECO:0000259" key="6">
    <source>
        <dbReference type="Pfam" id="PF00155"/>
    </source>
</evidence>
<dbReference type="InterPro" id="IPR004839">
    <property type="entry name" value="Aminotransferase_I/II_large"/>
</dbReference>
<keyword evidence="8" id="KW-1185">Reference proteome</keyword>
<evidence type="ECO:0000256" key="4">
    <source>
        <dbReference type="PIRNR" id="PIRNR000517"/>
    </source>
</evidence>
<evidence type="ECO:0000313" key="8">
    <source>
        <dbReference type="Proteomes" id="UP001161247"/>
    </source>
</evidence>
<protein>
    <submittedName>
        <fullName evidence="7">OLC1v1023904C1</fullName>
    </submittedName>
</protein>
<evidence type="ECO:0000256" key="5">
    <source>
        <dbReference type="PIRSR" id="PIRSR000517-1"/>
    </source>
</evidence>
<keyword evidence="3 4" id="KW-0663">Pyridoxal phosphate</keyword>
<dbReference type="Proteomes" id="UP001161247">
    <property type="component" value="Chromosome 1"/>
</dbReference>
<dbReference type="Pfam" id="PF00155">
    <property type="entry name" value="Aminotran_1_2"/>
    <property type="match status" value="1"/>
</dbReference>
<dbReference type="InterPro" id="IPR015421">
    <property type="entry name" value="PyrdxlP-dep_Trfase_major"/>
</dbReference>
<dbReference type="Gene3D" id="3.90.1150.10">
    <property type="entry name" value="Aspartate Aminotransferase, domain 1"/>
    <property type="match status" value="1"/>
</dbReference>
<feature type="modified residue" description="N6-(pyridoxal phosphate)lysine" evidence="5">
    <location>
        <position position="246"/>
    </location>
</feature>
<evidence type="ECO:0000256" key="3">
    <source>
        <dbReference type="ARBA" id="ARBA00022898"/>
    </source>
</evidence>
<evidence type="ECO:0000313" key="7">
    <source>
        <dbReference type="EMBL" id="CAI9089342.1"/>
    </source>
</evidence>
<dbReference type="PANTHER" id="PTHR45744:SF11">
    <property type="entry name" value="TYROSINE AMINOTRANSFERASE"/>
    <property type="match status" value="1"/>
</dbReference>
<name>A0AAV1C4K1_OLDCO</name>
<evidence type="ECO:0000256" key="1">
    <source>
        <dbReference type="ARBA" id="ARBA00001933"/>
    </source>
</evidence>